<dbReference type="EMBL" id="JAQQDW010000140">
    <property type="protein sequence ID" value="MFM0108805.1"/>
    <property type="molecule type" value="Genomic_DNA"/>
</dbReference>
<gene>
    <name evidence="1" type="ORF">PQR01_36790</name>
</gene>
<organism evidence="1 2">
    <name type="scientific">Paraburkholderia rhynchosiae</name>
    <dbReference type="NCBI Taxonomy" id="487049"/>
    <lineage>
        <taxon>Bacteria</taxon>
        <taxon>Pseudomonadati</taxon>
        <taxon>Pseudomonadota</taxon>
        <taxon>Betaproteobacteria</taxon>
        <taxon>Burkholderiales</taxon>
        <taxon>Burkholderiaceae</taxon>
        <taxon>Paraburkholderia</taxon>
    </lineage>
</organism>
<evidence type="ECO:0000313" key="2">
    <source>
        <dbReference type="Proteomes" id="UP001629235"/>
    </source>
</evidence>
<reference evidence="1 2" key="1">
    <citation type="journal article" date="2024" name="Chem. Sci.">
        <title>Discovery of megapolipeptins by genome mining of a Burkholderiales bacteria collection.</title>
        <authorList>
            <person name="Paulo B.S."/>
            <person name="Recchia M.J.J."/>
            <person name="Lee S."/>
            <person name="Fergusson C.H."/>
            <person name="Romanowski S.B."/>
            <person name="Hernandez A."/>
            <person name="Krull N."/>
            <person name="Liu D.Y."/>
            <person name="Cavanagh H."/>
            <person name="Bos A."/>
            <person name="Gray C.A."/>
            <person name="Murphy B.T."/>
            <person name="Linington R.G."/>
            <person name="Eustaquio A.S."/>
        </authorList>
    </citation>
    <scope>NUCLEOTIDE SEQUENCE [LARGE SCALE GENOMIC DNA]</scope>
    <source>
        <strain evidence="1 2">RL18-126-BIB-B</strain>
    </source>
</reference>
<sequence length="128" mass="13995">MADDLTRWLVQVGLGGHAATFASQGIDWDVLGELSEQDLKELGLPLGDRKRLLKALAALTDARTPSREPELERQEQPASSAAGALEASFTKPAQARSKRMRVILRSILVTDYSSISATLMRMVRCDVT</sequence>
<comment type="caution">
    <text evidence="1">The sequence shown here is derived from an EMBL/GenBank/DDBJ whole genome shotgun (WGS) entry which is preliminary data.</text>
</comment>
<name>A0ACC7NP56_9BURK</name>
<proteinExistence type="predicted"/>
<evidence type="ECO:0000313" key="1">
    <source>
        <dbReference type="EMBL" id="MFM0108805.1"/>
    </source>
</evidence>
<dbReference type="Proteomes" id="UP001629235">
    <property type="component" value="Unassembled WGS sequence"/>
</dbReference>
<accession>A0ACC7NP56</accession>
<keyword evidence="2" id="KW-1185">Reference proteome</keyword>
<protein>
    <submittedName>
        <fullName evidence="1">SAM domain-containing protein</fullName>
    </submittedName>
</protein>